<feature type="region of interest" description="Disordered" evidence="1">
    <location>
        <begin position="117"/>
        <end position="172"/>
    </location>
</feature>
<keyword evidence="2" id="KW-0472">Membrane</keyword>
<proteinExistence type="predicted"/>
<keyword evidence="2" id="KW-0812">Transmembrane</keyword>
<sequence length="172" mass="18571">MDNGSYVAFLIIGIVLVAIDGHLIYRSAVRYLANRYTERGSATSMARLVSVLFHLVVLGVLALVSVIDIDAGGQLQTVVLRLGVLLLILAAAHGLTITILNRMRDRLDTEELTMERIEARRENPPAPVTPTTPVTPATPGTPVTPAASTTAAATPQTPAQQRREIKREIKRA</sequence>
<organism evidence="3 4">
    <name type="scientific">Labedaea rhizosphaerae</name>
    <dbReference type="NCBI Taxonomy" id="598644"/>
    <lineage>
        <taxon>Bacteria</taxon>
        <taxon>Bacillati</taxon>
        <taxon>Actinomycetota</taxon>
        <taxon>Actinomycetes</taxon>
        <taxon>Pseudonocardiales</taxon>
        <taxon>Pseudonocardiaceae</taxon>
        <taxon>Labedaea</taxon>
    </lineage>
</organism>
<gene>
    <name evidence="3" type="ORF">EV186_102769</name>
</gene>
<feature type="transmembrane region" description="Helical" evidence="2">
    <location>
        <begin position="6"/>
        <end position="25"/>
    </location>
</feature>
<dbReference type="Proteomes" id="UP000295444">
    <property type="component" value="Unassembled WGS sequence"/>
</dbReference>
<feature type="transmembrane region" description="Helical" evidence="2">
    <location>
        <begin position="79"/>
        <end position="100"/>
    </location>
</feature>
<accession>A0A4R6SH05</accession>
<reference evidence="3 4" key="1">
    <citation type="submission" date="2019-03" db="EMBL/GenBank/DDBJ databases">
        <title>Genomic Encyclopedia of Type Strains, Phase IV (KMG-IV): sequencing the most valuable type-strain genomes for metagenomic binning, comparative biology and taxonomic classification.</title>
        <authorList>
            <person name="Goeker M."/>
        </authorList>
    </citation>
    <scope>NUCLEOTIDE SEQUENCE [LARGE SCALE GENOMIC DNA]</scope>
    <source>
        <strain evidence="3 4">DSM 45361</strain>
    </source>
</reference>
<dbReference type="EMBL" id="SNXZ01000002">
    <property type="protein sequence ID" value="TDQ00903.1"/>
    <property type="molecule type" value="Genomic_DNA"/>
</dbReference>
<keyword evidence="2" id="KW-1133">Transmembrane helix</keyword>
<name>A0A4R6SH05_LABRH</name>
<evidence type="ECO:0000313" key="4">
    <source>
        <dbReference type="Proteomes" id="UP000295444"/>
    </source>
</evidence>
<evidence type="ECO:0000256" key="1">
    <source>
        <dbReference type="SAM" id="MobiDB-lite"/>
    </source>
</evidence>
<keyword evidence="4" id="KW-1185">Reference proteome</keyword>
<feature type="compositionally biased region" description="Low complexity" evidence="1">
    <location>
        <begin position="131"/>
        <end position="160"/>
    </location>
</feature>
<feature type="compositionally biased region" description="Basic and acidic residues" evidence="1">
    <location>
        <begin position="161"/>
        <end position="172"/>
    </location>
</feature>
<evidence type="ECO:0000256" key="2">
    <source>
        <dbReference type="SAM" id="Phobius"/>
    </source>
</evidence>
<comment type="caution">
    <text evidence="3">The sequence shown here is derived from an EMBL/GenBank/DDBJ whole genome shotgun (WGS) entry which is preliminary data.</text>
</comment>
<feature type="transmembrane region" description="Helical" evidence="2">
    <location>
        <begin position="46"/>
        <end position="67"/>
    </location>
</feature>
<protein>
    <submittedName>
        <fullName evidence="3">Uncharacterized protein</fullName>
    </submittedName>
</protein>
<evidence type="ECO:0000313" key="3">
    <source>
        <dbReference type="EMBL" id="TDQ00903.1"/>
    </source>
</evidence>
<dbReference type="AlphaFoldDB" id="A0A4R6SH05"/>